<feature type="signal peptide" evidence="1">
    <location>
        <begin position="1"/>
        <end position="21"/>
    </location>
</feature>
<keyword evidence="1" id="KW-0732">Signal</keyword>
<dbReference type="Pfam" id="PF13372">
    <property type="entry name" value="Alginate_exp"/>
    <property type="match status" value="1"/>
</dbReference>
<feature type="chain" id="PRO_5030178812" evidence="1">
    <location>
        <begin position="22"/>
        <end position="425"/>
    </location>
</feature>
<evidence type="ECO:0000313" key="4">
    <source>
        <dbReference type="Proteomes" id="UP000319848"/>
    </source>
</evidence>
<accession>V6S5H4</accession>
<dbReference type="STRING" id="1341154.FCR2A7T_17900"/>
<protein>
    <submittedName>
        <fullName evidence="3">Alginate export protein</fullName>
    </submittedName>
</protein>
<reference evidence="3 4" key="1">
    <citation type="journal article" date="2015" name="Stand. Genomic Sci.">
        <title>Genomic Encyclopedia of Bacterial and Archaeal Type Strains, Phase III: the genomes of soil and plant-associated and newly described type strains.</title>
        <authorList>
            <person name="Whitman W.B."/>
            <person name="Woyke T."/>
            <person name="Klenk H.P."/>
            <person name="Zhou Y."/>
            <person name="Lilburn T.G."/>
            <person name="Beck B.J."/>
            <person name="De Vos P."/>
            <person name="Vandamme P."/>
            <person name="Eisen J.A."/>
            <person name="Garrity G."/>
            <person name="Hugenholtz P."/>
            <person name="Kyrpides N.C."/>
        </authorList>
    </citation>
    <scope>NUCLEOTIDE SEQUENCE [LARGE SCALE GENOMIC DNA]</scope>
    <source>
        <strain evidence="3 4">CGMCC 1.7270</strain>
    </source>
</reference>
<dbReference type="EMBL" id="VLKQ01000002">
    <property type="protein sequence ID" value="TWI14495.1"/>
    <property type="molecule type" value="Genomic_DNA"/>
</dbReference>
<proteinExistence type="predicted"/>
<dbReference type="SUPFAM" id="SSF56935">
    <property type="entry name" value="Porins"/>
    <property type="match status" value="1"/>
</dbReference>
<organism evidence="3 4">
    <name type="scientific">Flavobacterium cauense R2A-7</name>
    <dbReference type="NCBI Taxonomy" id="1341154"/>
    <lineage>
        <taxon>Bacteria</taxon>
        <taxon>Pseudomonadati</taxon>
        <taxon>Bacteroidota</taxon>
        <taxon>Flavobacteriia</taxon>
        <taxon>Flavobacteriales</taxon>
        <taxon>Flavobacteriaceae</taxon>
        <taxon>Flavobacterium</taxon>
    </lineage>
</organism>
<gene>
    <name evidence="3" type="ORF">IP98_00452</name>
</gene>
<dbReference type="RefSeq" id="WP_023570912.1">
    <property type="nucleotide sequence ID" value="NZ_AVBI01000016.1"/>
</dbReference>
<keyword evidence="4" id="KW-1185">Reference proteome</keyword>
<evidence type="ECO:0000313" key="3">
    <source>
        <dbReference type="EMBL" id="TWI14495.1"/>
    </source>
</evidence>
<evidence type="ECO:0000259" key="2">
    <source>
        <dbReference type="Pfam" id="PF13372"/>
    </source>
</evidence>
<comment type="caution">
    <text evidence="3">The sequence shown here is derived from an EMBL/GenBank/DDBJ whole genome shotgun (WGS) entry which is preliminary data.</text>
</comment>
<dbReference type="AlphaFoldDB" id="V6S5H4"/>
<dbReference type="OrthoDB" id="1070463at2"/>
<dbReference type="Proteomes" id="UP000319848">
    <property type="component" value="Unassembled WGS sequence"/>
</dbReference>
<sequence>MKSLQKVGLSLCLLIGTGAFAQELDANLQLRPRYEYRNGFKELMKDGSLPTSFVSQRSRLNFNFKQEKLKAKLTFQNIRVWGDVATTATSDKNGVALFEAWAQYDFNAKWSARVGRQVLSYDNQRIMGEIDWAQQGQSHDAALISFKPTNHQLDLGFAVNSDSEKLYRDVYTNSYKHMQYAWYHTSFSNLNMSLLFLNVGFQYKDVPANELKVDNMQTFGTFLSYKKNKFDGNLSVYGQTGDGKLVTENTSISALYGGLNLSYAITDKFKAGLGYEYLSGKDQDDTDSKIKSFNPIFGTNHGFNGFMDYFYVGNYKNTVGLQDAFLKMTYASNKWQFNLIPHAFLTAADVIDPTDATKKMDSYLGTEIDFTASYALQKDVNITGGYSQMFGSDTMEVLKVGNKGYDNNWAWVMITINPRIFTTAK</sequence>
<evidence type="ECO:0000256" key="1">
    <source>
        <dbReference type="SAM" id="SignalP"/>
    </source>
</evidence>
<name>V6S5H4_9FLAO</name>
<feature type="domain" description="Alginate export" evidence="2">
    <location>
        <begin position="24"/>
        <end position="391"/>
    </location>
</feature>
<dbReference type="InterPro" id="IPR025388">
    <property type="entry name" value="Alginate_export_dom"/>
</dbReference>